<comment type="caution">
    <text evidence="1">The sequence shown here is derived from an EMBL/GenBank/DDBJ whole genome shotgun (WGS) entry which is preliminary data.</text>
</comment>
<keyword evidence="2" id="KW-1185">Reference proteome</keyword>
<gene>
    <name evidence="1" type="ORF">Godav_015176</name>
</gene>
<evidence type="ECO:0000313" key="1">
    <source>
        <dbReference type="EMBL" id="MBA0614973.1"/>
    </source>
</evidence>
<organism evidence="1 2">
    <name type="scientific">Gossypium davidsonii</name>
    <name type="common">Davidson's cotton</name>
    <name type="synonym">Gossypium klotzschianum subsp. davidsonii</name>
    <dbReference type="NCBI Taxonomy" id="34287"/>
    <lineage>
        <taxon>Eukaryota</taxon>
        <taxon>Viridiplantae</taxon>
        <taxon>Streptophyta</taxon>
        <taxon>Embryophyta</taxon>
        <taxon>Tracheophyta</taxon>
        <taxon>Spermatophyta</taxon>
        <taxon>Magnoliopsida</taxon>
        <taxon>eudicotyledons</taxon>
        <taxon>Gunneridae</taxon>
        <taxon>Pentapetalae</taxon>
        <taxon>rosids</taxon>
        <taxon>malvids</taxon>
        <taxon>Malvales</taxon>
        <taxon>Malvaceae</taxon>
        <taxon>Malvoideae</taxon>
        <taxon>Gossypium</taxon>
    </lineage>
</organism>
<protein>
    <submittedName>
        <fullName evidence="1">Uncharacterized protein</fullName>
    </submittedName>
</protein>
<accession>A0A7J8RN10</accession>
<evidence type="ECO:0000313" key="2">
    <source>
        <dbReference type="Proteomes" id="UP000593561"/>
    </source>
</evidence>
<dbReference type="EMBL" id="JABFAC010000006">
    <property type="protein sequence ID" value="MBA0614973.1"/>
    <property type="molecule type" value="Genomic_DNA"/>
</dbReference>
<proteinExistence type="predicted"/>
<reference evidence="1 2" key="1">
    <citation type="journal article" date="2019" name="Genome Biol. Evol.">
        <title>Insights into the evolution of the New World diploid cottons (Gossypium, subgenus Houzingenia) based on genome sequencing.</title>
        <authorList>
            <person name="Grover C.E."/>
            <person name="Arick M.A. 2nd"/>
            <person name="Thrash A."/>
            <person name="Conover J.L."/>
            <person name="Sanders W.S."/>
            <person name="Peterson D.G."/>
            <person name="Frelichowski J.E."/>
            <person name="Scheffler J.A."/>
            <person name="Scheffler B.E."/>
            <person name="Wendel J.F."/>
        </authorList>
    </citation>
    <scope>NUCLEOTIDE SEQUENCE [LARGE SCALE GENOMIC DNA]</scope>
    <source>
        <strain evidence="1">27</strain>
        <tissue evidence="1">Leaf</tissue>
    </source>
</reference>
<dbReference type="AlphaFoldDB" id="A0A7J8RN10"/>
<name>A0A7J8RN10_GOSDV</name>
<sequence length="59" mass="6766">MLYNGLLMPVLAHGQFGKFAKKLRSCLLRSFTFVVREANFLADTLAKAGMERSLFLAWW</sequence>
<dbReference type="Proteomes" id="UP000593561">
    <property type="component" value="Unassembled WGS sequence"/>
</dbReference>